<keyword evidence="14" id="KW-1185">Reference proteome</keyword>
<keyword evidence="3" id="KW-0808">Transferase</keyword>
<feature type="transmembrane region" description="Helical" evidence="9">
    <location>
        <begin position="12"/>
        <end position="32"/>
    </location>
</feature>
<dbReference type="Proteomes" id="UP000327085">
    <property type="component" value="Unassembled WGS sequence"/>
</dbReference>
<evidence type="ECO:0000256" key="5">
    <source>
        <dbReference type="ARBA" id="ARBA00022989"/>
    </source>
</evidence>
<keyword evidence="6" id="KW-0443">Lipid metabolism</keyword>
<evidence type="ECO:0000256" key="7">
    <source>
        <dbReference type="ARBA" id="ARBA00023136"/>
    </source>
</evidence>
<evidence type="ECO:0000313" key="13">
    <source>
        <dbReference type="Proteomes" id="UP000327085"/>
    </source>
</evidence>
<feature type="domain" description="Wax synthase" evidence="10">
    <location>
        <begin position="4"/>
        <end position="46"/>
    </location>
</feature>
<proteinExistence type="inferred from homology"/>
<reference evidence="12" key="1">
    <citation type="submission" date="2019-07" db="EMBL/GenBank/DDBJ databases">
        <authorList>
            <person name="Alioto T."/>
            <person name="Alioto T."/>
            <person name="Gomez Garrido J."/>
        </authorList>
    </citation>
    <scope>NUCLEOTIDE SEQUENCE [LARGE SCALE GENOMIC DNA]</scope>
</reference>
<evidence type="ECO:0000256" key="3">
    <source>
        <dbReference type="ARBA" id="ARBA00022679"/>
    </source>
</evidence>
<evidence type="ECO:0000313" key="12">
    <source>
        <dbReference type="EMBL" id="VVA39317.1"/>
    </source>
</evidence>
<keyword evidence="5 9" id="KW-1133">Transmembrane helix</keyword>
<protein>
    <submittedName>
        <fullName evidence="12">PREDICTED: probable long-chain-alcohol</fullName>
    </submittedName>
</protein>
<dbReference type="PANTHER" id="PTHR31595:SF70">
    <property type="entry name" value="LONG-CHAIN-ALCOHOL O-FATTY-ACYLTRANSFERASE 3-RELATED"/>
    <property type="match status" value="1"/>
</dbReference>
<dbReference type="InterPro" id="IPR032805">
    <property type="entry name" value="Wax_synthase_dom"/>
</dbReference>
<organism evidence="12 13">
    <name type="scientific">Prunus dulcis</name>
    <name type="common">Almond</name>
    <name type="synonym">Amygdalus dulcis</name>
    <dbReference type="NCBI Taxonomy" id="3755"/>
    <lineage>
        <taxon>Eukaryota</taxon>
        <taxon>Viridiplantae</taxon>
        <taxon>Streptophyta</taxon>
        <taxon>Embryophyta</taxon>
        <taxon>Tracheophyta</taxon>
        <taxon>Spermatophyta</taxon>
        <taxon>Magnoliopsida</taxon>
        <taxon>eudicotyledons</taxon>
        <taxon>Gunneridae</taxon>
        <taxon>Pentapetalae</taxon>
        <taxon>rosids</taxon>
        <taxon>fabids</taxon>
        <taxon>Rosales</taxon>
        <taxon>Rosaceae</taxon>
        <taxon>Amygdaloideae</taxon>
        <taxon>Amygdaleae</taxon>
        <taxon>Prunus</taxon>
    </lineage>
</organism>
<comment type="subcellular location">
    <subcellularLocation>
        <location evidence="1">Membrane</location>
        <topology evidence="1">Multi-pass membrane protein</topology>
    </subcellularLocation>
</comment>
<name>A0A5E4GHI7_PRUDU</name>
<accession>A0A5E4GHI7</accession>
<dbReference type="GO" id="GO:0008374">
    <property type="term" value="F:O-acyltransferase activity"/>
    <property type="evidence" value="ECO:0007669"/>
    <property type="project" value="InterPro"/>
</dbReference>
<evidence type="ECO:0000256" key="2">
    <source>
        <dbReference type="ARBA" id="ARBA00007282"/>
    </source>
</evidence>
<gene>
    <name evidence="12" type="ORF">ALMOND_2B017787</name>
    <name evidence="11" type="ORF">L3X38_024070</name>
</gene>
<feature type="transmembrane region" description="Helical" evidence="9">
    <location>
        <begin position="68"/>
        <end position="88"/>
    </location>
</feature>
<dbReference type="EMBL" id="CABIKO010000770">
    <property type="protein sequence ID" value="VVA39317.1"/>
    <property type="molecule type" value="Genomic_DNA"/>
</dbReference>
<dbReference type="GO" id="GO:0016020">
    <property type="term" value="C:membrane"/>
    <property type="evidence" value="ECO:0007669"/>
    <property type="project" value="UniProtKB-SubCell"/>
</dbReference>
<keyword evidence="8" id="KW-0012">Acyltransferase</keyword>
<evidence type="ECO:0000256" key="4">
    <source>
        <dbReference type="ARBA" id="ARBA00022692"/>
    </source>
</evidence>
<dbReference type="EMBL" id="JAJFAZ020000004">
    <property type="protein sequence ID" value="KAI5333938.1"/>
    <property type="molecule type" value="Genomic_DNA"/>
</dbReference>
<keyword evidence="4 9" id="KW-0812">Transmembrane</keyword>
<dbReference type="OMA" id="CTATEMA"/>
<evidence type="ECO:0000313" key="11">
    <source>
        <dbReference type="EMBL" id="KAI5333938.1"/>
    </source>
</evidence>
<evidence type="ECO:0000259" key="10">
    <source>
        <dbReference type="Pfam" id="PF13813"/>
    </source>
</evidence>
<feature type="transmembrane region" description="Helical" evidence="9">
    <location>
        <begin position="38"/>
        <end position="56"/>
    </location>
</feature>
<dbReference type="Pfam" id="PF13813">
    <property type="entry name" value="MBOAT_2"/>
    <property type="match status" value="1"/>
</dbReference>
<dbReference type="GO" id="GO:0006629">
    <property type="term" value="P:lipid metabolic process"/>
    <property type="evidence" value="ECO:0007669"/>
    <property type="project" value="UniProtKB-KW"/>
</dbReference>
<evidence type="ECO:0000256" key="1">
    <source>
        <dbReference type="ARBA" id="ARBA00004141"/>
    </source>
</evidence>
<dbReference type="PANTHER" id="PTHR31595">
    <property type="entry name" value="LONG-CHAIN-ALCOHOL O-FATTY-ACYLTRANSFERASE 3-RELATED"/>
    <property type="match status" value="1"/>
</dbReference>
<dbReference type="InterPro" id="IPR044851">
    <property type="entry name" value="Wax_synthase"/>
</dbReference>
<evidence type="ECO:0000256" key="8">
    <source>
        <dbReference type="ARBA" id="ARBA00023315"/>
    </source>
</evidence>
<comment type="similarity">
    <text evidence="2">Belongs to the wax synthase family.</text>
</comment>
<keyword evidence="7 9" id="KW-0472">Membrane</keyword>
<dbReference type="Gramene" id="VVA39317">
    <property type="protein sequence ID" value="VVA39317"/>
    <property type="gene ID" value="Prudul26B017787"/>
</dbReference>
<dbReference type="InParanoid" id="A0A5E4GHI7"/>
<reference evidence="13" key="2">
    <citation type="journal article" date="2020" name="Plant J.">
        <title>Transposons played a major role in the diversification between the closely related almond and peach genomes: results from the almond genome sequence.</title>
        <authorList>
            <person name="Alioto T."/>
            <person name="Alexiou K.G."/>
            <person name="Bardil A."/>
            <person name="Barteri F."/>
            <person name="Castanera R."/>
            <person name="Cruz F."/>
            <person name="Dhingra A."/>
            <person name="Duval H."/>
            <person name="Fernandez I Marti A."/>
            <person name="Frias L."/>
            <person name="Galan B."/>
            <person name="Garcia J.L."/>
            <person name="Howad W."/>
            <person name="Gomez-Garrido J."/>
            <person name="Gut M."/>
            <person name="Julca I."/>
            <person name="Morata J."/>
            <person name="Puigdomenech P."/>
            <person name="Ribeca P."/>
            <person name="Rubio Cabetas M.J."/>
            <person name="Vlasova A."/>
            <person name="Wirthensohn M."/>
            <person name="Garcia-Mas J."/>
            <person name="Gabaldon T."/>
            <person name="Casacuberta J.M."/>
            <person name="Arus P."/>
        </authorList>
    </citation>
    <scope>NUCLEOTIDE SEQUENCE [LARGE SCALE GENOMIC DNA]</scope>
    <source>
        <strain evidence="13">cv. Texas</strain>
    </source>
</reference>
<sequence length="116" mass="13409">MRILGPRWSRFLAVMSTFAVSGLMHEAIYYYLTCVSPTWEVTWFFVLHGVFMAVEIEVKKAATDRWRLHPVVSMTIVFLAVTGNLLFFPQLRRNGVDLKAINAYEIMIDFVKAHLP</sequence>
<reference evidence="11 14" key="3">
    <citation type="journal article" date="2022" name="G3 (Bethesda)">
        <title>Whole-genome sequence and methylome profiling of the almond [Prunus dulcis (Mill.) D.A. Webb] cultivar 'Nonpareil'.</title>
        <authorList>
            <person name="D'Amico-Willman K.M."/>
            <person name="Ouma W.Z."/>
            <person name="Meulia T."/>
            <person name="Sideli G.M."/>
            <person name="Gradziel T.M."/>
            <person name="Fresnedo-Ramirez J."/>
        </authorList>
    </citation>
    <scope>NUCLEOTIDE SEQUENCE [LARGE SCALE GENOMIC DNA]</scope>
    <source>
        <strain evidence="11">Clone GOH B32 T37-40</strain>
    </source>
</reference>
<dbReference type="AlphaFoldDB" id="A0A5E4GHI7"/>
<evidence type="ECO:0000256" key="6">
    <source>
        <dbReference type="ARBA" id="ARBA00023098"/>
    </source>
</evidence>
<evidence type="ECO:0000256" key="9">
    <source>
        <dbReference type="SAM" id="Phobius"/>
    </source>
</evidence>
<evidence type="ECO:0000313" key="14">
    <source>
        <dbReference type="Proteomes" id="UP001054821"/>
    </source>
</evidence>
<dbReference type="Proteomes" id="UP001054821">
    <property type="component" value="Chromosome 4"/>
</dbReference>